<feature type="non-terminal residue" evidence="2">
    <location>
        <position position="1"/>
    </location>
</feature>
<accession>A0A4Q1HQ83</accession>
<gene>
    <name evidence="2" type="ORF">C7R54_00005</name>
</gene>
<keyword evidence="3" id="KW-1185">Reference proteome</keyword>
<evidence type="ECO:0008006" key="4">
    <source>
        <dbReference type="Google" id="ProtNLM"/>
    </source>
</evidence>
<dbReference type="AlphaFoldDB" id="A0A4Q1HQ83"/>
<dbReference type="Gene3D" id="2.180.10.10">
    <property type="entry name" value="RHS repeat-associated core"/>
    <property type="match status" value="1"/>
</dbReference>
<feature type="region of interest" description="Disordered" evidence="1">
    <location>
        <begin position="291"/>
        <end position="334"/>
    </location>
</feature>
<proteinExistence type="predicted"/>
<comment type="caution">
    <text evidence="2">The sequence shown here is derived from an EMBL/GenBank/DDBJ whole genome shotgun (WGS) entry which is preliminary data.</text>
</comment>
<organism evidence="2 3">
    <name type="scientific">Achromobacter aloeverae</name>
    <dbReference type="NCBI Taxonomy" id="1750518"/>
    <lineage>
        <taxon>Bacteria</taxon>
        <taxon>Pseudomonadati</taxon>
        <taxon>Pseudomonadota</taxon>
        <taxon>Betaproteobacteria</taxon>
        <taxon>Burkholderiales</taxon>
        <taxon>Alcaligenaceae</taxon>
        <taxon>Achromobacter</taxon>
    </lineage>
</organism>
<dbReference type="InterPro" id="IPR022385">
    <property type="entry name" value="Rhs_assc_core"/>
</dbReference>
<dbReference type="NCBIfam" id="TIGR03696">
    <property type="entry name" value="Rhs_assc_core"/>
    <property type="match status" value="1"/>
</dbReference>
<reference evidence="2 3" key="1">
    <citation type="journal article" date="2017" name="Int. J. Syst. Evol. Microbiol.">
        <title>Achromobacter aloeverae sp. nov., isolated from the root of Aloe vera (L.) Burm.f.</title>
        <authorList>
            <person name="Kuncharoen N."/>
            <person name="Muramatsu Y."/>
            <person name="Shibata C."/>
            <person name="Kamakura Y."/>
            <person name="Nakagawa Y."/>
            <person name="Tanasupawat S."/>
        </authorList>
    </citation>
    <scope>NUCLEOTIDE SEQUENCE [LARGE SCALE GENOMIC DNA]</scope>
    <source>
        <strain evidence="2 3">AVA-1</strain>
    </source>
</reference>
<dbReference type="PANTHER" id="PTHR32305:SF15">
    <property type="entry name" value="PROTEIN RHSA-RELATED"/>
    <property type="match status" value="1"/>
</dbReference>
<dbReference type="Proteomes" id="UP000290849">
    <property type="component" value="Unassembled WGS sequence"/>
</dbReference>
<protein>
    <recommendedName>
        <fullName evidence="4">Insecticidal toxin complex protein TccC</fullName>
    </recommendedName>
</protein>
<dbReference type="PANTHER" id="PTHR32305">
    <property type="match status" value="1"/>
</dbReference>
<name>A0A4Q1HQ83_9BURK</name>
<evidence type="ECO:0000256" key="1">
    <source>
        <dbReference type="SAM" id="MobiDB-lite"/>
    </source>
</evidence>
<evidence type="ECO:0000313" key="2">
    <source>
        <dbReference type="EMBL" id="RXN92195.1"/>
    </source>
</evidence>
<dbReference type="EMBL" id="PYAL01000001">
    <property type="protein sequence ID" value="RXN92195.1"/>
    <property type="molecule type" value="Genomic_DNA"/>
</dbReference>
<dbReference type="InterPro" id="IPR050708">
    <property type="entry name" value="T6SS_VgrG/RHS"/>
</dbReference>
<evidence type="ECO:0000313" key="3">
    <source>
        <dbReference type="Proteomes" id="UP000290849"/>
    </source>
</evidence>
<sequence length="766" mass="85572">YTRTYTYDLGGNLTSLGSTDWTGPSATRNLVVGRTSNRAVSTARYPGATQDNIDTYFDAAGKSICVDGNANQPMYWTPLHQLYCVVTTYRTSSGGNGAWDNSDREQYAYDGDGQRVRKYGSSQAGSAWNHVDTRYLPGLELRNDTGTGEQLEVIVLDDGARVLNWAGGAGKPTNIPNLQLRYQYNDRQNSCTIETDQDGGIISQEEYYPYGGTAVLASRTTSEVNYKFIRYSGKERDATGLYYYGLRYYQPWIGRWINPDPAGTVDSQNLYCMVNNNSVTMVDAYGTIGEKPRSTISPVQSDDEGDGSSSWLHPEPEFDPEDACPGPSSAVSPTADDDVPSYYAPGFIPPLCAPSTSRAAASTFEQILPFHAPGADASTSEFEAERAVALNDARVAVTSAPADPPSPNPLSAGRVADEERSLRTQMGEFGIDWVPYYSHWTRGKEPWAWALHPSVRQAIEEDHGRAAGEAWDSLVSYVYDREFQALDKSFSERWAFKLLCEIAGIQDDKWDEKVASLIERGMRQGGTGYVSTHGDFDGAGENFEQWMTAQEIRFGTSSQRTPRERYEYDYAAGLRQTHISNELVHLKSIVTSARSERATYRYETLDPQRPGHEFRTEISEKKIRLLTATRPQDSPEYSADDVTLFHMGKARGRGLSLKEVDFLQIDSDATDGSLKDLVEYRGTHVPLPSPAFGIFCERWSRNTPGFDAFIYQTDFGAYVNTLVDHMGAFPTALWRRDYMLKDDPRRRTDLYIFIKRRGGGCHYLMA</sequence>
<dbReference type="RefSeq" id="WP_275669675.1">
    <property type="nucleotide sequence ID" value="NZ_PYAL01000001.1"/>
</dbReference>